<sequence>MYKKIVIFMFLIMGSFIFAENLGTNIILDDAIFYYEGNNENILDLKDDTIKEYQDVLMKYKSFYDLDITKLFESNYAISFHKRKDEKKFFIYKKIETADFVGTKFYNNKFFERDIISGMTTYYILGDNQFIYSYDSGNLYISNDIALYFEMLDNLKKEKHTLRKDKNFVNLLNYNKEYKYKYYLLQSKPIEKNGYVIKKYSEINGEKRIKRYLVDNLSEKEEDNINLADLISGDVDRIYIGKNIQGVTSLLNDDFKIMNYTVSKELLNYLNTNIKLAVYIEKGKDFYILLLPKENFDNSIELLRKEYEKVFFYDKKLKLLKNEYGYEIHIPILQIDRYIDVYKNKYLILSNSSEVLKNIEIGKYYNYDYSKINLQSTIYKDFINNIDESFEVKNNIIEEIE</sequence>
<dbReference type="Proteomes" id="UP001321582">
    <property type="component" value="Chromosome"/>
</dbReference>
<name>A0AAU9DUR0_9FUSO</name>
<reference evidence="1 2" key="1">
    <citation type="submission" date="2022-11" db="EMBL/GenBank/DDBJ databases">
        <title>Haliovirga abyssi gen. nov., sp. nov., a mesophilic fermentative bacterium isolated from the Iheya North hydrothermal field and the proposal of Haliovirgaceae fam. nov.</title>
        <authorList>
            <person name="Miyazaki U."/>
            <person name="Tame A."/>
            <person name="Miyazaki J."/>
            <person name="Takai K."/>
            <person name="Sawayama S."/>
            <person name="Kitajima M."/>
            <person name="Okamoto A."/>
            <person name="Nakagawa S."/>
        </authorList>
    </citation>
    <scope>NUCLEOTIDE SEQUENCE [LARGE SCALE GENOMIC DNA]</scope>
    <source>
        <strain evidence="1 2">IC12</strain>
    </source>
</reference>
<organism evidence="1 2">
    <name type="scientific">Haliovirga abyssi</name>
    <dbReference type="NCBI Taxonomy" id="2996794"/>
    <lineage>
        <taxon>Bacteria</taxon>
        <taxon>Fusobacteriati</taxon>
        <taxon>Fusobacteriota</taxon>
        <taxon>Fusobacteriia</taxon>
        <taxon>Fusobacteriales</taxon>
        <taxon>Haliovirgaceae</taxon>
        <taxon>Haliovirga</taxon>
    </lineage>
</organism>
<keyword evidence="2" id="KW-1185">Reference proteome</keyword>
<proteinExistence type="predicted"/>
<accession>A0AAU9DUR0</accession>
<dbReference type="AlphaFoldDB" id="A0AAU9DUR0"/>
<dbReference type="RefSeq" id="WP_307904703.1">
    <property type="nucleotide sequence ID" value="NZ_AP027059.1"/>
</dbReference>
<dbReference type="KEGG" id="haby:HLVA_03250"/>
<gene>
    <name evidence="1" type="ORF">HLVA_03250</name>
</gene>
<evidence type="ECO:0000313" key="2">
    <source>
        <dbReference type="Proteomes" id="UP001321582"/>
    </source>
</evidence>
<protein>
    <submittedName>
        <fullName evidence="1">Uncharacterized protein</fullName>
    </submittedName>
</protein>
<evidence type="ECO:0000313" key="1">
    <source>
        <dbReference type="EMBL" id="BDU49756.1"/>
    </source>
</evidence>
<dbReference type="EMBL" id="AP027059">
    <property type="protein sequence ID" value="BDU49756.1"/>
    <property type="molecule type" value="Genomic_DNA"/>
</dbReference>